<keyword evidence="2" id="KW-1185">Reference proteome</keyword>
<comment type="caution">
    <text evidence="1">The sequence shown here is derived from an EMBL/GenBank/DDBJ whole genome shotgun (WGS) entry which is preliminary data.</text>
</comment>
<organism evidence="1 2">
    <name type="scientific">Hyphococcus aureus</name>
    <dbReference type="NCBI Taxonomy" id="2666033"/>
    <lineage>
        <taxon>Bacteria</taxon>
        <taxon>Pseudomonadati</taxon>
        <taxon>Pseudomonadota</taxon>
        <taxon>Alphaproteobacteria</taxon>
        <taxon>Parvularculales</taxon>
        <taxon>Parvularculaceae</taxon>
        <taxon>Hyphococcus</taxon>
    </lineage>
</organism>
<evidence type="ECO:0000313" key="2">
    <source>
        <dbReference type="Proteomes" id="UP001596116"/>
    </source>
</evidence>
<name>A0ABW1KUR6_9PROT</name>
<reference evidence="1 2" key="1">
    <citation type="submission" date="2024-09" db="EMBL/GenBank/DDBJ databases">
        <authorList>
            <person name="Zhang Z.-H."/>
        </authorList>
    </citation>
    <scope>NUCLEOTIDE SEQUENCE [LARGE SCALE GENOMIC DNA]</scope>
    <source>
        <strain evidence="1 2">HHTR114</strain>
    </source>
</reference>
<dbReference type="Pfam" id="PF03567">
    <property type="entry name" value="Sulfotransfer_2"/>
    <property type="match status" value="1"/>
</dbReference>
<evidence type="ECO:0000313" key="1">
    <source>
        <dbReference type="EMBL" id="MFC6035860.1"/>
    </source>
</evidence>
<protein>
    <submittedName>
        <fullName evidence="1">Sulfotransferase family 2 domain-containing protein</fullName>
    </submittedName>
</protein>
<accession>A0ABW1KUR6</accession>
<dbReference type="EMBL" id="JBHPON010000001">
    <property type="protein sequence ID" value="MFC6035860.1"/>
    <property type="molecule type" value="Genomic_DNA"/>
</dbReference>
<gene>
    <name evidence="1" type="ORF">ACFMB1_09915</name>
</gene>
<dbReference type="InterPro" id="IPR027417">
    <property type="entry name" value="P-loop_NTPase"/>
</dbReference>
<proteinExistence type="predicted"/>
<sequence>MAIAAHSDVHRARSLEVQMKQAGARALARAPYIARRSAFNTIGRGWFRYLEKLPELYPDREYSLDPYLKMNCIFVHIPKCAGVSVTKILFGNLGAGHEPVKHYLFYLGAKRFDDMFKFTIMREPAERISSAFHFLKKGGFNAADKKWAEQWIKPECGVDEFIQEVLVKKEARSWIHFRPQTYFLIDPRTGEPGVDFISRLERLDEDFVKIARKLGVAKELPKLNVTPTSTLSNRGMSKTSRQLIEQLYEDDFHLFERAA</sequence>
<dbReference type="RefSeq" id="WP_379878491.1">
    <property type="nucleotide sequence ID" value="NZ_JBHPON010000001.1"/>
</dbReference>
<dbReference type="InterPro" id="IPR005331">
    <property type="entry name" value="Sulfotransferase"/>
</dbReference>
<dbReference type="SUPFAM" id="SSF52540">
    <property type="entry name" value="P-loop containing nucleoside triphosphate hydrolases"/>
    <property type="match status" value="1"/>
</dbReference>
<dbReference type="Proteomes" id="UP001596116">
    <property type="component" value="Unassembled WGS sequence"/>
</dbReference>
<dbReference type="Gene3D" id="3.40.50.300">
    <property type="entry name" value="P-loop containing nucleotide triphosphate hydrolases"/>
    <property type="match status" value="1"/>
</dbReference>